<dbReference type="Proteomes" id="UP000634011">
    <property type="component" value="Unassembled WGS sequence"/>
</dbReference>
<evidence type="ECO:0000313" key="2">
    <source>
        <dbReference type="EMBL" id="MBC3862034.1"/>
    </source>
</evidence>
<dbReference type="CDD" id="cd14789">
    <property type="entry name" value="Tiki"/>
    <property type="match status" value="1"/>
</dbReference>
<dbReference type="InterPro" id="IPR047111">
    <property type="entry name" value="YbaP-like"/>
</dbReference>
<evidence type="ECO:0000256" key="1">
    <source>
        <dbReference type="SAM" id="SignalP"/>
    </source>
</evidence>
<dbReference type="AlphaFoldDB" id="A0A923KPD6"/>
<dbReference type="RefSeq" id="WP_186911959.1">
    <property type="nucleotide sequence ID" value="NZ_JACOFV010000006.1"/>
</dbReference>
<keyword evidence="3" id="KW-1185">Reference proteome</keyword>
<reference evidence="2" key="1">
    <citation type="submission" date="2020-08" db="EMBL/GenBank/DDBJ databases">
        <title>Novel species isolated from subtropical streams in China.</title>
        <authorList>
            <person name="Lu H."/>
        </authorList>
    </citation>
    <scope>NUCLEOTIDE SEQUENCE</scope>
    <source>
        <strain evidence="2">KACC 12607</strain>
    </source>
</reference>
<dbReference type="PANTHER" id="PTHR40590:SF1">
    <property type="entry name" value="CYTOPLASMIC PROTEIN"/>
    <property type="match status" value="1"/>
</dbReference>
<evidence type="ECO:0000313" key="3">
    <source>
        <dbReference type="Proteomes" id="UP000634011"/>
    </source>
</evidence>
<gene>
    <name evidence="2" type="ORF">H8K32_08000</name>
</gene>
<keyword evidence="1" id="KW-0732">Signal</keyword>
<sequence>MQIKFSNALLKHISVLFSIALFAGNTYAKTTAETTAKGVLWEVKSATNTAYLFGSIHLAKASFYPLPEKVQKAYKQADTLAVELDGTDGEAAVKALPLLKYAAPDKLQNHLQPATWESLQKMTGPVAERFQPLKPAMVATGLLVGSFARQGYDPAQGVDIHFINRAKKDKKSIVELETMEYQAQILGGLSDEEGDAMLSQTLESISNGEAIRDTNQLIAAWKDGNAEKVVSMLQAEANKNPGSKKIMKRLLDERNPAMADKIVELMAAGKHVLVVVGAGHIAGTNSISDLLKQRGLQVRQIK</sequence>
<feature type="chain" id="PRO_5037080398" evidence="1">
    <location>
        <begin position="29"/>
        <end position="302"/>
    </location>
</feature>
<organism evidence="2 3">
    <name type="scientific">Undibacterium jejuense</name>
    <dbReference type="NCBI Taxonomy" id="1344949"/>
    <lineage>
        <taxon>Bacteria</taxon>
        <taxon>Pseudomonadati</taxon>
        <taxon>Pseudomonadota</taxon>
        <taxon>Betaproteobacteria</taxon>
        <taxon>Burkholderiales</taxon>
        <taxon>Oxalobacteraceae</taxon>
        <taxon>Undibacterium</taxon>
    </lineage>
</organism>
<accession>A0A923KPD6</accession>
<comment type="caution">
    <text evidence="2">The sequence shown here is derived from an EMBL/GenBank/DDBJ whole genome shotgun (WGS) entry which is preliminary data.</text>
</comment>
<protein>
    <submittedName>
        <fullName evidence="2">TraB/GumN family protein</fullName>
    </submittedName>
</protein>
<dbReference type="InterPro" id="IPR002816">
    <property type="entry name" value="TraB/PrgY/GumN_fam"/>
</dbReference>
<dbReference type="PANTHER" id="PTHR40590">
    <property type="entry name" value="CYTOPLASMIC PROTEIN-RELATED"/>
    <property type="match status" value="1"/>
</dbReference>
<dbReference type="Pfam" id="PF01963">
    <property type="entry name" value="TraB_PrgY_gumN"/>
    <property type="match status" value="1"/>
</dbReference>
<feature type="signal peptide" evidence="1">
    <location>
        <begin position="1"/>
        <end position="28"/>
    </location>
</feature>
<dbReference type="EMBL" id="JACOFV010000006">
    <property type="protein sequence ID" value="MBC3862034.1"/>
    <property type="molecule type" value="Genomic_DNA"/>
</dbReference>
<proteinExistence type="predicted"/>
<name>A0A923KPD6_9BURK</name>